<evidence type="ECO:0000313" key="3">
    <source>
        <dbReference type="EMBL" id="UOF02192.1"/>
    </source>
</evidence>
<dbReference type="InterPro" id="IPR036298">
    <property type="entry name" value="Chalcone_isomerase_sf"/>
</dbReference>
<gene>
    <name evidence="3" type="ORF">MNR06_04395</name>
</gene>
<evidence type="ECO:0000259" key="2">
    <source>
        <dbReference type="Pfam" id="PF16036"/>
    </source>
</evidence>
<evidence type="ECO:0000256" key="1">
    <source>
        <dbReference type="SAM" id="SignalP"/>
    </source>
</evidence>
<keyword evidence="1" id="KW-0732">Signal</keyword>
<feature type="signal peptide" evidence="1">
    <location>
        <begin position="1"/>
        <end position="19"/>
    </location>
</feature>
<dbReference type="SUPFAM" id="SSF54626">
    <property type="entry name" value="Chalcone isomerase"/>
    <property type="match status" value="1"/>
</dbReference>
<keyword evidence="3" id="KW-0413">Isomerase</keyword>
<reference evidence="3" key="1">
    <citation type="submission" date="2022-03" db="EMBL/GenBank/DDBJ databases">
        <title>Genome Identification and Characterization of new species Bdellovibrio reynosense LBG001 sp. nov. from a Mexico soil sample.</title>
        <authorList>
            <person name="Camilli A."/>
            <person name="Ajao Y."/>
            <person name="Guo X."/>
        </authorList>
    </citation>
    <scope>NUCLEOTIDE SEQUENCE</scope>
    <source>
        <strain evidence="3">LBG001</strain>
    </source>
</reference>
<dbReference type="InterPro" id="IPR016087">
    <property type="entry name" value="Chalcone_isomerase"/>
</dbReference>
<dbReference type="Pfam" id="PF16036">
    <property type="entry name" value="Chalcone_3"/>
    <property type="match status" value="1"/>
</dbReference>
<dbReference type="GO" id="GO:0016853">
    <property type="term" value="F:isomerase activity"/>
    <property type="evidence" value="ECO:0007669"/>
    <property type="project" value="UniProtKB-KW"/>
</dbReference>
<keyword evidence="4" id="KW-1185">Reference proteome</keyword>
<dbReference type="InterPro" id="IPR016088">
    <property type="entry name" value="Chalcone_isomerase_3-sand"/>
</dbReference>
<organism evidence="3 4">
    <name type="scientific">Bdellovibrio reynosensis</name>
    <dbReference type="NCBI Taxonomy" id="2835041"/>
    <lineage>
        <taxon>Bacteria</taxon>
        <taxon>Pseudomonadati</taxon>
        <taxon>Bdellovibrionota</taxon>
        <taxon>Bdellovibrionia</taxon>
        <taxon>Bdellovibrionales</taxon>
        <taxon>Pseudobdellovibrionaceae</taxon>
        <taxon>Bdellovibrio</taxon>
    </lineage>
</organism>
<dbReference type="Gene3D" id="3.50.70.10">
    <property type="match status" value="1"/>
</dbReference>
<dbReference type="EMBL" id="CP093442">
    <property type="protein sequence ID" value="UOF02192.1"/>
    <property type="molecule type" value="Genomic_DNA"/>
</dbReference>
<protein>
    <submittedName>
        <fullName evidence="3">Chalcone isomerase family protein</fullName>
    </submittedName>
</protein>
<proteinExistence type="predicted"/>
<accession>A0ABY4CE72</accession>
<dbReference type="Proteomes" id="UP000830116">
    <property type="component" value="Chromosome"/>
</dbReference>
<evidence type="ECO:0000313" key="4">
    <source>
        <dbReference type="Proteomes" id="UP000830116"/>
    </source>
</evidence>
<dbReference type="RefSeq" id="WP_243539066.1">
    <property type="nucleotide sequence ID" value="NZ_CP093442.1"/>
</dbReference>
<feature type="domain" description="Chalcone isomerase" evidence="2">
    <location>
        <begin position="30"/>
        <end position="211"/>
    </location>
</feature>
<feature type="chain" id="PRO_5045110307" evidence="1">
    <location>
        <begin position="20"/>
        <end position="212"/>
    </location>
</feature>
<name>A0ABY4CE72_9BACT</name>
<sequence>MKHILVASLVSLMASASMAALLTPTGAGPKIEGISLPASVSATTEGQASTLSSVGAGLRSKKVVFVNVKVYVGQLFVSNPESFKKSDAEALTSLKAQKAAAVQLHFLRNVEAEKVQQSFVEAFKANKVNTDDAGIKQFLSAVSQGGEAKEGKALSILGTKLADNTEVISYESTAGTVSEIKGGAGLIEKVFSIWLGKPSDDGVADLKKSILK</sequence>